<dbReference type="EMBL" id="HBUF01379305">
    <property type="protein sequence ID" value="CAG6729612.1"/>
    <property type="molecule type" value="Transcribed_RNA"/>
</dbReference>
<keyword evidence="8" id="KW-0904">Protein phosphatase</keyword>
<feature type="domain" description="Ubiquitin-like" evidence="14">
    <location>
        <begin position="5"/>
        <end position="82"/>
    </location>
</feature>
<evidence type="ECO:0000256" key="6">
    <source>
        <dbReference type="ARBA" id="ARBA00022801"/>
    </source>
</evidence>
<dbReference type="InterPro" id="IPR029071">
    <property type="entry name" value="Ubiquitin-like_domsf"/>
</dbReference>
<dbReference type="EMBL" id="HBUF01379304">
    <property type="protein sequence ID" value="CAG6729611.1"/>
    <property type="molecule type" value="Transcribed_RNA"/>
</dbReference>
<dbReference type="FunFam" id="3.10.20.90:FF:000060">
    <property type="entry name" value="ubiquitin-like domain-containing CTD phosphatase 1"/>
    <property type="match status" value="1"/>
</dbReference>
<dbReference type="FunFam" id="3.40.50.1000:FF:000050">
    <property type="entry name" value="Ubiquitin-like domain-containing CTD phosphatase 1"/>
    <property type="match status" value="1"/>
</dbReference>
<comment type="catalytic activity">
    <reaction evidence="11">
        <text>O-phospho-L-seryl-[protein] + H2O = L-seryl-[protein] + phosphate</text>
        <dbReference type="Rhea" id="RHEA:20629"/>
        <dbReference type="Rhea" id="RHEA-COMP:9863"/>
        <dbReference type="Rhea" id="RHEA-COMP:11604"/>
        <dbReference type="ChEBI" id="CHEBI:15377"/>
        <dbReference type="ChEBI" id="CHEBI:29999"/>
        <dbReference type="ChEBI" id="CHEBI:43474"/>
        <dbReference type="ChEBI" id="CHEBI:83421"/>
        <dbReference type="EC" id="3.1.3.16"/>
    </reaction>
</comment>
<evidence type="ECO:0000256" key="11">
    <source>
        <dbReference type="ARBA" id="ARBA00047761"/>
    </source>
</evidence>
<dbReference type="InterPro" id="IPR004274">
    <property type="entry name" value="FCP1_dom"/>
</dbReference>
<dbReference type="InterPro" id="IPR036412">
    <property type="entry name" value="HAD-like_sf"/>
</dbReference>
<comment type="subcellular location">
    <subcellularLocation>
        <location evidence="2">Nucleus</location>
    </subcellularLocation>
</comment>
<dbReference type="PANTHER" id="PTHR48493">
    <property type="entry name" value="UBIQUITIN-LIKE DOMAIN-CONTAINING CTD PHOSPHATASE 1"/>
    <property type="match status" value="1"/>
</dbReference>
<evidence type="ECO:0000256" key="9">
    <source>
        <dbReference type="ARBA" id="ARBA00023242"/>
    </source>
</evidence>
<dbReference type="InterPro" id="IPR023214">
    <property type="entry name" value="HAD_sf"/>
</dbReference>
<dbReference type="PANTHER" id="PTHR48493:SF1">
    <property type="entry name" value="UBIQUITIN-LIKE DOMAIN-CONTAINING CTD PHOSPHATASE 1"/>
    <property type="match status" value="1"/>
</dbReference>
<dbReference type="PROSITE" id="PS50969">
    <property type="entry name" value="FCP1"/>
    <property type="match status" value="1"/>
</dbReference>
<dbReference type="SMART" id="SM00213">
    <property type="entry name" value="UBQ"/>
    <property type="match status" value="1"/>
</dbReference>
<dbReference type="SUPFAM" id="SSF54236">
    <property type="entry name" value="Ubiquitin-like"/>
    <property type="match status" value="1"/>
</dbReference>
<keyword evidence="6" id="KW-0378">Hydrolase</keyword>
<dbReference type="NCBIfam" id="TIGR02245">
    <property type="entry name" value="HAD_IIID1"/>
    <property type="match status" value="1"/>
</dbReference>
<keyword evidence="9" id="KW-0539">Nucleus</keyword>
<keyword evidence="5" id="KW-0479">Metal-binding</keyword>
<keyword evidence="7" id="KW-0460">Magnesium</keyword>
<dbReference type="SMART" id="SM00577">
    <property type="entry name" value="CPDc"/>
    <property type="match status" value="1"/>
</dbReference>
<feature type="compositionally biased region" description="Acidic residues" evidence="13">
    <location>
        <begin position="341"/>
        <end position="353"/>
    </location>
</feature>
<evidence type="ECO:0000256" key="8">
    <source>
        <dbReference type="ARBA" id="ARBA00022912"/>
    </source>
</evidence>
<dbReference type="GO" id="GO:0005634">
    <property type="term" value="C:nucleus"/>
    <property type="evidence" value="ECO:0007669"/>
    <property type="project" value="UniProtKB-SubCell"/>
</dbReference>
<evidence type="ECO:0000256" key="7">
    <source>
        <dbReference type="ARBA" id="ARBA00022842"/>
    </source>
</evidence>
<dbReference type="CDD" id="cd01813">
    <property type="entry name" value="Ubl_UBLCP1"/>
    <property type="match status" value="1"/>
</dbReference>
<dbReference type="InterPro" id="IPR000626">
    <property type="entry name" value="Ubiquitin-like_dom"/>
</dbReference>
<reference evidence="16" key="1">
    <citation type="submission" date="2021-05" db="EMBL/GenBank/DDBJ databases">
        <authorList>
            <person name="Alioto T."/>
            <person name="Alioto T."/>
            <person name="Gomez Garrido J."/>
        </authorList>
    </citation>
    <scope>NUCLEOTIDE SEQUENCE</scope>
</reference>
<feature type="compositionally biased region" description="Basic and acidic residues" evidence="13">
    <location>
        <begin position="325"/>
        <end position="340"/>
    </location>
</feature>
<dbReference type="Gene3D" id="3.40.50.1000">
    <property type="entry name" value="HAD superfamily/HAD-like"/>
    <property type="match status" value="1"/>
</dbReference>
<evidence type="ECO:0000256" key="2">
    <source>
        <dbReference type="ARBA" id="ARBA00004123"/>
    </source>
</evidence>
<dbReference type="Pfam" id="PF00240">
    <property type="entry name" value="ubiquitin"/>
    <property type="match status" value="1"/>
</dbReference>
<dbReference type="Pfam" id="PF03031">
    <property type="entry name" value="NIF"/>
    <property type="match status" value="1"/>
</dbReference>
<dbReference type="GO" id="GO:0046872">
    <property type="term" value="F:metal ion binding"/>
    <property type="evidence" value="ECO:0007669"/>
    <property type="project" value="UniProtKB-KW"/>
</dbReference>
<dbReference type="Gene3D" id="3.10.20.90">
    <property type="entry name" value="Phosphatidylinositol 3-kinase Catalytic Subunit, Chain A, domain 1"/>
    <property type="match status" value="1"/>
</dbReference>
<feature type="region of interest" description="Disordered" evidence="13">
    <location>
        <begin position="320"/>
        <end position="358"/>
    </location>
</feature>
<organism evidence="16">
    <name type="scientific">Cacopsylla melanoneura</name>
    <dbReference type="NCBI Taxonomy" id="428564"/>
    <lineage>
        <taxon>Eukaryota</taxon>
        <taxon>Metazoa</taxon>
        <taxon>Ecdysozoa</taxon>
        <taxon>Arthropoda</taxon>
        <taxon>Hexapoda</taxon>
        <taxon>Insecta</taxon>
        <taxon>Pterygota</taxon>
        <taxon>Neoptera</taxon>
        <taxon>Paraneoptera</taxon>
        <taxon>Hemiptera</taxon>
        <taxon>Sternorrhyncha</taxon>
        <taxon>Psylloidea</taxon>
        <taxon>Psyllidae</taxon>
        <taxon>Psyllinae</taxon>
        <taxon>Cacopsylla</taxon>
    </lineage>
</organism>
<evidence type="ECO:0000256" key="3">
    <source>
        <dbReference type="ARBA" id="ARBA00013081"/>
    </source>
</evidence>
<dbReference type="InterPro" id="IPR051658">
    <property type="entry name" value="UBLCP1"/>
</dbReference>
<dbReference type="PROSITE" id="PS50053">
    <property type="entry name" value="UBIQUITIN_2"/>
    <property type="match status" value="1"/>
</dbReference>
<evidence type="ECO:0000313" key="16">
    <source>
        <dbReference type="EMBL" id="CAG6729612.1"/>
    </source>
</evidence>
<dbReference type="SUPFAM" id="SSF56784">
    <property type="entry name" value="HAD-like"/>
    <property type="match status" value="1"/>
</dbReference>
<evidence type="ECO:0000256" key="10">
    <source>
        <dbReference type="ARBA" id="ARBA00032039"/>
    </source>
</evidence>
<evidence type="ECO:0000256" key="4">
    <source>
        <dbReference type="ARBA" id="ARBA00014187"/>
    </source>
</evidence>
<evidence type="ECO:0000259" key="14">
    <source>
        <dbReference type="PROSITE" id="PS50053"/>
    </source>
</evidence>
<evidence type="ECO:0000256" key="1">
    <source>
        <dbReference type="ARBA" id="ARBA00001946"/>
    </source>
</evidence>
<sequence>MEDPINLTIKWNSKEYKICLSKSHSVLELKQEIHKQTGVKSERQKILNLKHAGKPPSDEVKLSETNVTEGFKLMVMGSLEESIQEASSKPVGIPEIVDDFDIEEDQVAIENKDIYLDKIKKRIKDYQINVLNEPRPGKKLLVLDIDYTLFDHRSAAEQGYELMRPFLHEFLTSAYKHYDIAIWSATSMKWIEEKMKLLGVTVNPNYKIVFYVDCSAMISVHLPKYGVVEVKPLGVIWGKFSSSYSPQNTIMFDDIRRNFLMNPRNGLRIRPFREAHLNRGSDRELKRLARYLDEIASLDDLTALNHRNWEKYLHVKHKERKRSRRERERLRESGGHGGREMEEEDGEEEEEEEAEKRKKRRTRLCTIIQYLHSIQGVPNYTVHSIQYTG</sequence>
<dbReference type="AlphaFoldDB" id="A0A8D9DUD3"/>
<proteinExistence type="predicted"/>
<dbReference type="GO" id="GO:0090364">
    <property type="term" value="P:regulation of proteasome assembly"/>
    <property type="evidence" value="ECO:0007669"/>
    <property type="project" value="InterPro"/>
</dbReference>
<protein>
    <recommendedName>
        <fullName evidence="4">Ubiquitin-like domain-containing CTD phosphatase 1</fullName>
        <ecNumber evidence="3">3.1.3.16</ecNumber>
    </recommendedName>
    <alternativeName>
        <fullName evidence="10">Nuclear proteasome inhibitor UBLCP1</fullName>
    </alternativeName>
</protein>
<dbReference type="GO" id="GO:0004722">
    <property type="term" value="F:protein serine/threonine phosphatase activity"/>
    <property type="evidence" value="ECO:0007669"/>
    <property type="project" value="UniProtKB-EC"/>
</dbReference>
<comment type="catalytic activity">
    <reaction evidence="12">
        <text>O-phospho-L-threonyl-[protein] + H2O = L-threonyl-[protein] + phosphate</text>
        <dbReference type="Rhea" id="RHEA:47004"/>
        <dbReference type="Rhea" id="RHEA-COMP:11060"/>
        <dbReference type="Rhea" id="RHEA-COMP:11605"/>
        <dbReference type="ChEBI" id="CHEBI:15377"/>
        <dbReference type="ChEBI" id="CHEBI:30013"/>
        <dbReference type="ChEBI" id="CHEBI:43474"/>
        <dbReference type="ChEBI" id="CHEBI:61977"/>
        <dbReference type="EC" id="3.1.3.16"/>
    </reaction>
</comment>
<evidence type="ECO:0000256" key="5">
    <source>
        <dbReference type="ARBA" id="ARBA00022723"/>
    </source>
</evidence>
<evidence type="ECO:0000256" key="12">
    <source>
        <dbReference type="ARBA" id="ARBA00048336"/>
    </source>
</evidence>
<dbReference type="InterPro" id="IPR011943">
    <property type="entry name" value="HAD-SF_hydro_IIID"/>
</dbReference>
<evidence type="ECO:0000259" key="15">
    <source>
        <dbReference type="PROSITE" id="PS50969"/>
    </source>
</evidence>
<name>A0A8D9DUD3_9HEMI</name>
<comment type="cofactor">
    <cofactor evidence="1">
        <name>Mg(2+)</name>
        <dbReference type="ChEBI" id="CHEBI:18420"/>
    </cofactor>
</comment>
<evidence type="ECO:0000256" key="13">
    <source>
        <dbReference type="SAM" id="MobiDB-lite"/>
    </source>
</evidence>
<feature type="domain" description="FCP1 homology" evidence="15">
    <location>
        <begin position="134"/>
        <end position="295"/>
    </location>
</feature>
<accession>A0A8D9DUD3</accession>
<dbReference type="EC" id="3.1.3.16" evidence="3"/>